<evidence type="ECO:0000313" key="1">
    <source>
        <dbReference type="EMBL" id="PIR87895.1"/>
    </source>
</evidence>
<accession>A0A2H0UQ29</accession>
<feature type="non-terminal residue" evidence="1">
    <location>
        <position position="1"/>
    </location>
</feature>
<sequence>IHSIPLGPAMRNLYYSIALGSIGKRAKLLYTLKVLDFDFITTSEDTKWPPRVDISSERSRNKGSFAS</sequence>
<dbReference type="EMBL" id="PFBC01000034">
    <property type="protein sequence ID" value="PIR87895.1"/>
    <property type="molecule type" value="Genomic_DNA"/>
</dbReference>
<dbReference type="AlphaFoldDB" id="A0A2H0UQ29"/>
<reference evidence="2" key="1">
    <citation type="submission" date="2017-09" db="EMBL/GenBank/DDBJ databases">
        <title>Depth-based differentiation of microbial function through sediment-hosted aquifers and enrichment of novel symbionts in the deep terrestrial subsurface.</title>
        <authorList>
            <person name="Probst A.J."/>
            <person name="Ladd B."/>
            <person name="Jarett J.K."/>
            <person name="Geller-Mcgrath D.E."/>
            <person name="Sieber C.M.K."/>
            <person name="Emerson J.B."/>
            <person name="Anantharaman K."/>
            <person name="Thomas B.C."/>
            <person name="Malmstrom R."/>
            <person name="Stieglmeier M."/>
            <person name="Klingl A."/>
            <person name="Woyke T."/>
            <person name="Ryan C.M."/>
            <person name="Banfield J.F."/>
        </authorList>
    </citation>
    <scope>NUCLEOTIDE SEQUENCE [LARGE SCALE GENOMIC DNA]</scope>
</reference>
<evidence type="ECO:0000313" key="2">
    <source>
        <dbReference type="Proteomes" id="UP000230903"/>
    </source>
</evidence>
<proteinExistence type="predicted"/>
<name>A0A2H0UQ29_9BACT</name>
<protein>
    <submittedName>
        <fullName evidence="1">Uncharacterized protein</fullName>
    </submittedName>
</protein>
<comment type="caution">
    <text evidence="1">The sequence shown here is derived from an EMBL/GenBank/DDBJ whole genome shotgun (WGS) entry which is preliminary data.</text>
</comment>
<dbReference type="Proteomes" id="UP000230903">
    <property type="component" value="Unassembled WGS sequence"/>
</dbReference>
<organism evidence="1 2">
    <name type="scientific">Candidatus Harrisonbacteria bacterium CG10_big_fil_rev_8_21_14_0_10_45_28</name>
    <dbReference type="NCBI Taxonomy" id="1974586"/>
    <lineage>
        <taxon>Bacteria</taxon>
        <taxon>Candidatus Harrisoniibacteriota</taxon>
    </lineage>
</organism>
<gene>
    <name evidence="1" type="ORF">COU10_02085</name>
</gene>